<dbReference type="InterPro" id="IPR036477">
    <property type="entry name" value="Formyl_transf_N_sf"/>
</dbReference>
<dbReference type="SUPFAM" id="SSF55021">
    <property type="entry name" value="ACT-like"/>
    <property type="match status" value="1"/>
</dbReference>
<comment type="pathway">
    <text evidence="3">Purine metabolism; IMP biosynthesis via de novo pathway; formate from 10-formyl-5,6,7,8-tetrahydrofolate: step 1/1.</text>
</comment>
<dbReference type="RefSeq" id="WP_157992196.1">
    <property type="nucleotide sequence ID" value="NZ_LR217698.1"/>
</dbReference>
<dbReference type="EC" id="3.5.1.10" evidence="3 4"/>
<dbReference type="PIRSF" id="PIRSF036480">
    <property type="entry name" value="FormyFH4_hydr"/>
    <property type="match status" value="1"/>
</dbReference>
<evidence type="ECO:0000259" key="5">
    <source>
        <dbReference type="Pfam" id="PF00551"/>
    </source>
</evidence>
<dbReference type="GO" id="GO:0008864">
    <property type="term" value="F:formyltetrahydrofolate deformylase activity"/>
    <property type="evidence" value="ECO:0007669"/>
    <property type="project" value="UniProtKB-UniRule"/>
</dbReference>
<dbReference type="Gene3D" id="3.30.70.260">
    <property type="match status" value="1"/>
</dbReference>
<reference evidence="6 7" key="1">
    <citation type="submission" date="2019-02" db="EMBL/GenBank/DDBJ databases">
        <authorList>
            <person name="Manzano-Marin A."/>
            <person name="Manzano-Marin A."/>
        </authorList>
    </citation>
    <scope>NUCLEOTIDE SEQUENCE [LARGE SCALE GENOMIC DNA]</scope>
    <source>
        <strain evidence="6 7">ErCicurtihirsuta</strain>
    </source>
</reference>
<feature type="domain" description="Formyl transferase N-terminal" evidence="5">
    <location>
        <begin position="88"/>
        <end position="264"/>
    </location>
</feature>
<comment type="function">
    <text evidence="3">Catalyzes the hydrolysis of 10-formyltetrahydrofolate (formyl-FH4) to formate and tetrahydrofolate (FH4).</text>
</comment>
<dbReference type="NCBIfam" id="NF004684">
    <property type="entry name" value="PRK06027.1"/>
    <property type="match status" value="1"/>
</dbReference>
<dbReference type="EMBL" id="LR217698">
    <property type="protein sequence ID" value="VFP78912.1"/>
    <property type="molecule type" value="Genomic_DNA"/>
</dbReference>
<dbReference type="NCBIfam" id="TIGR00655">
    <property type="entry name" value="PurU"/>
    <property type="match status" value="1"/>
</dbReference>
<evidence type="ECO:0000256" key="3">
    <source>
        <dbReference type="HAMAP-Rule" id="MF_01927"/>
    </source>
</evidence>
<dbReference type="InterPro" id="IPR004810">
    <property type="entry name" value="PurU"/>
</dbReference>
<evidence type="ECO:0000256" key="1">
    <source>
        <dbReference type="ARBA" id="ARBA00022563"/>
    </source>
</evidence>
<dbReference type="Pfam" id="PF00551">
    <property type="entry name" value="Formyl_trans_N"/>
    <property type="match status" value="1"/>
</dbReference>
<dbReference type="InterPro" id="IPR045865">
    <property type="entry name" value="ACT-like_dom_sf"/>
</dbReference>
<dbReference type="PANTHER" id="PTHR42706">
    <property type="entry name" value="FORMYLTETRAHYDROFOLATE DEFORMYLASE"/>
    <property type="match status" value="1"/>
</dbReference>
<sequence length="282" mass="32800">MIKPSLQRRILHVVSSDSKGLLSKITNMCYRNELNILENNQFVDDDTNLFFMRTDLEGYFDNNKFLKDLDYVLPIGSRSELHSLRRQRIVILASQETHCVGELLMKSAYNELDLDIAVVISNHETLRSLVTCFNIPFIFSNHKSFTRVQHDNNIADKIDFYCPDYIVLAKYMRVLTEDFVHRYKNKIINIHHSFLPAFIGSRPYHQAYNRGVKMIGATAHYVNEDLDGGAIIIQDVIPIDHSYNPEDMRRACRDVEKNVLTRALYQIVTQRVFLNGNRTILL</sequence>
<evidence type="ECO:0000256" key="4">
    <source>
        <dbReference type="NCBIfam" id="TIGR00655"/>
    </source>
</evidence>
<comment type="catalytic activity">
    <reaction evidence="3">
        <text>(6R)-10-formyltetrahydrofolate + H2O = (6S)-5,6,7,8-tetrahydrofolate + formate + H(+)</text>
        <dbReference type="Rhea" id="RHEA:19833"/>
        <dbReference type="ChEBI" id="CHEBI:15377"/>
        <dbReference type="ChEBI" id="CHEBI:15378"/>
        <dbReference type="ChEBI" id="CHEBI:15740"/>
        <dbReference type="ChEBI" id="CHEBI:57453"/>
        <dbReference type="ChEBI" id="CHEBI:195366"/>
        <dbReference type="EC" id="3.5.1.10"/>
    </reaction>
</comment>
<evidence type="ECO:0000256" key="2">
    <source>
        <dbReference type="ARBA" id="ARBA00022801"/>
    </source>
</evidence>
<dbReference type="InterPro" id="IPR002376">
    <property type="entry name" value="Formyl_transf_N"/>
</dbReference>
<dbReference type="UniPathway" id="UPA00074">
    <property type="reaction ID" value="UER00170"/>
</dbReference>
<comment type="similarity">
    <text evidence="3">Belongs to the PurU family.</text>
</comment>
<feature type="active site" evidence="3">
    <location>
        <position position="227"/>
    </location>
</feature>
<keyword evidence="1 3" id="KW-0554">One-carbon metabolism</keyword>
<dbReference type="GO" id="GO:0006730">
    <property type="term" value="P:one-carbon metabolic process"/>
    <property type="evidence" value="ECO:0007669"/>
    <property type="project" value="UniProtKB-KW"/>
</dbReference>
<dbReference type="PRINTS" id="PR01575">
    <property type="entry name" value="FFH4HYDRLASE"/>
</dbReference>
<dbReference type="HAMAP" id="MF_01927">
    <property type="entry name" value="PurU"/>
    <property type="match status" value="1"/>
</dbReference>
<dbReference type="Gene3D" id="3.40.50.170">
    <property type="entry name" value="Formyl transferase, N-terminal domain"/>
    <property type="match status" value="1"/>
</dbReference>
<dbReference type="SUPFAM" id="SSF53328">
    <property type="entry name" value="Formyltransferase"/>
    <property type="match status" value="1"/>
</dbReference>
<keyword evidence="3" id="KW-0658">Purine biosynthesis</keyword>
<gene>
    <name evidence="3 6" type="primary">purU</name>
    <name evidence="6" type="ORF">ERCICURT3053_558</name>
</gene>
<evidence type="ECO:0000313" key="6">
    <source>
        <dbReference type="EMBL" id="VFP78912.1"/>
    </source>
</evidence>
<keyword evidence="2 3" id="KW-0378">Hydrolase</keyword>
<name>A0A451CZQ0_9GAMM</name>
<protein>
    <recommendedName>
        <fullName evidence="3 4">Formyltetrahydrofolate deformylase</fullName>
        <ecNumber evidence="3 4">3.5.1.10</ecNumber>
    </recommendedName>
    <alternativeName>
        <fullName evidence="3">Formyl-FH(4) hydrolase</fullName>
    </alternativeName>
</protein>
<accession>A0A451CZQ0</accession>
<dbReference type="OrthoDB" id="9806170at2"/>
<dbReference type="GO" id="GO:0006189">
    <property type="term" value="P:'de novo' IMP biosynthetic process"/>
    <property type="evidence" value="ECO:0007669"/>
    <property type="project" value="UniProtKB-UniRule"/>
</dbReference>
<evidence type="ECO:0000313" key="7">
    <source>
        <dbReference type="Proteomes" id="UP000294364"/>
    </source>
</evidence>
<organism evidence="6 7">
    <name type="scientific">Candidatus Erwinia haradaeae</name>
    <dbReference type="NCBI Taxonomy" id="1922217"/>
    <lineage>
        <taxon>Bacteria</taxon>
        <taxon>Pseudomonadati</taxon>
        <taxon>Pseudomonadota</taxon>
        <taxon>Gammaproteobacteria</taxon>
        <taxon>Enterobacterales</taxon>
        <taxon>Erwiniaceae</taxon>
        <taxon>Erwinia</taxon>
    </lineage>
</organism>
<dbReference type="Proteomes" id="UP000294364">
    <property type="component" value="Chromosome"/>
</dbReference>
<proteinExistence type="inferred from homology"/>
<dbReference type="AlphaFoldDB" id="A0A451CZQ0"/>
<dbReference type="PANTHER" id="PTHR42706:SF1">
    <property type="entry name" value="FORMYLTETRAHYDROFOLATE DEFORMYLASE 2, MITOCHONDRIAL"/>
    <property type="match status" value="1"/>
</dbReference>